<dbReference type="GO" id="GO:0003700">
    <property type="term" value="F:DNA-binding transcription factor activity"/>
    <property type="evidence" value="ECO:0007669"/>
    <property type="project" value="InterPro"/>
</dbReference>
<name>A0A1J5R6T8_9ZZZZ</name>
<evidence type="ECO:0000256" key="3">
    <source>
        <dbReference type="ARBA" id="ARBA00023125"/>
    </source>
</evidence>
<dbReference type="GO" id="GO:0003677">
    <property type="term" value="F:DNA binding"/>
    <property type="evidence" value="ECO:0007669"/>
    <property type="project" value="UniProtKB-KW"/>
</dbReference>
<sequence length="298" mass="32884">MSSIRSFKTFLAVVRHGSFTAAGREVGLTPAAVGLQMRALEQSLEQALFDRGPRSVVLNTAGRAMAPRIEQLVLLYDSLVAEADPDALSGTVVVGALISALMGAFADALRAVKRQHPRLKVKILAGLSSDFADRVERGELDAAVVTKSPRPLASSLRWTPLYTEAMVLIVPRRAQFALPDEPLDMLRQAPFIRFDRHTWTGHLVNEVLRRCDVSTSDEMELNSVEAMIEIVRQGFGVSIVPRLANVNWATDRSLRVLTLPGIDVQRHVGLIERASHTRMRFTEAIKQHRYTAVDAGKT</sequence>
<evidence type="ECO:0000256" key="2">
    <source>
        <dbReference type="ARBA" id="ARBA00023015"/>
    </source>
</evidence>
<keyword evidence="3" id="KW-0238">DNA-binding</keyword>
<keyword evidence="4" id="KW-0804">Transcription</keyword>
<dbReference type="InterPro" id="IPR000847">
    <property type="entry name" value="LysR_HTH_N"/>
</dbReference>
<feature type="domain" description="HTH lysR-type" evidence="5">
    <location>
        <begin position="1"/>
        <end position="59"/>
    </location>
</feature>
<dbReference type="AlphaFoldDB" id="A0A1J5R6T8"/>
<dbReference type="Gene3D" id="3.40.190.10">
    <property type="entry name" value="Periplasmic binding protein-like II"/>
    <property type="match status" value="2"/>
</dbReference>
<dbReference type="InterPro" id="IPR036388">
    <property type="entry name" value="WH-like_DNA-bd_sf"/>
</dbReference>
<dbReference type="PANTHER" id="PTHR30419">
    <property type="entry name" value="HTH-TYPE TRANSCRIPTIONAL REGULATOR YBHD"/>
    <property type="match status" value="1"/>
</dbReference>
<dbReference type="EMBL" id="MLJW01000254">
    <property type="protein sequence ID" value="OIQ91609.1"/>
    <property type="molecule type" value="Genomic_DNA"/>
</dbReference>
<keyword evidence="2" id="KW-0805">Transcription regulation</keyword>
<evidence type="ECO:0000313" key="6">
    <source>
        <dbReference type="EMBL" id="OIQ91609.1"/>
    </source>
</evidence>
<comment type="similarity">
    <text evidence="1">Belongs to the LysR transcriptional regulatory family.</text>
</comment>
<dbReference type="SUPFAM" id="SSF53850">
    <property type="entry name" value="Periplasmic binding protein-like II"/>
    <property type="match status" value="1"/>
</dbReference>
<evidence type="ECO:0000259" key="5">
    <source>
        <dbReference type="PROSITE" id="PS50931"/>
    </source>
</evidence>
<gene>
    <name evidence="6" type="primary">cysL_5</name>
    <name evidence="6" type="ORF">GALL_264700</name>
</gene>
<dbReference type="Pfam" id="PF00126">
    <property type="entry name" value="HTH_1"/>
    <property type="match status" value="1"/>
</dbReference>
<dbReference type="PROSITE" id="PS50931">
    <property type="entry name" value="HTH_LYSR"/>
    <property type="match status" value="1"/>
</dbReference>
<dbReference type="InterPro" id="IPR036390">
    <property type="entry name" value="WH_DNA-bd_sf"/>
</dbReference>
<dbReference type="PANTHER" id="PTHR30419:SF8">
    <property type="entry name" value="NITROGEN ASSIMILATION TRANSCRIPTIONAL ACTIVATOR-RELATED"/>
    <property type="match status" value="1"/>
</dbReference>
<dbReference type="GO" id="GO:0005829">
    <property type="term" value="C:cytosol"/>
    <property type="evidence" value="ECO:0007669"/>
    <property type="project" value="TreeGrafter"/>
</dbReference>
<reference evidence="6" key="1">
    <citation type="submission" date="2016-10" db="EMBL/GenBank/DDBJ databases">
        <title>Sequence of Gallionella enrichment culture.</title>
        <authorList>
            <person name="Poehlein A."/>
            <person name="Muehling M."/>
            <person name="Daniel R."/>
        </authorList>
    </citation>
    <scope>NUCLEOTIDE SEQUENCE</scope>
</reference>
<organism evidence="6">
    <name type="scientific">mine drainage metagenome</name>
    <dbReference type="NCBI Taxonomy" id="410659"/>
    <lineage>
        <taxon>unclassified sequences</taxon>
        <taxon>metagenomes</taxon>
        <taxon>ecological metagenomes</taxon>
    </lineage>
</organism>
<dbReference type="Gene3D" id="1.10.10.10">
    <property type="entry name" value="Winged helix-like DNA-binding domain superfamily/Winged helix DNA-binding domain"/>
    <property type="match status" value="1"/>
</dbReference>
<dbReference type="InterPro" id="IPR050950">
    <property type="entry name" value="HTH-type_LysR_regulators"/>
</dbReference>
<dbReference type="SUPFAM" id="SSF46785">
    <property type="entry name" value="Winged helix' DNA-binding domain"/>
    <property type="match status" value="1"/>
</dbReference>
<accession>A0A1J5R6T8</accession>
<dbReference type="InterPro" id="IPR005119">
    <property type="entry name" value="LysR_subst-bd"/>
</dbReference>
<evidence type="ECO:0000256" key="4">
    <source>
        <dbReference type="ARBA" id="ARBA00023163"/>
    </source>
</evidence>
<proteinExistence type="inferred from homology"/>
<protein>
    <submittedName>
        <fullName evidence="6">HTH-type transcriptional regulator CysL</fullName>
    </submittedName>
</protein>
<dbReference type="Pfam" id="PF03466">
    <property type="entry name" value="LysR_substrate"/>
    <property type="match status" value="1"/>
</dbReference>
<evidence type="ECO:0000256" key="1">
    <source>
        <dbReference type="ARBA" id="ARBA00009437"/>
    </source>
</evidence>
<comment type="caution">
    <text evidence="6">The sequence shown here is derived from an EMBL/GenBank/DDBJ whole genome shotgun (WGS) entry which is preliminary data.</text>
</comment>